<evidence type="ECO:0000313" key="1">
    <source>
        <dbReference type="EMBL" id="QDV70637.1"/>
    </source>
</evidence>
<dbReference type="Proteomes" id="UP000315082">
    <property type="component" value="Chromosome"/>
</dbReference>
<organism evidence="1 2">
    <name type="scientific">Rosistilla carotiformis</name>
    <dbReference type="NCBI Taxonomy" id="2528017"/>
    <lineage>
        <taxon>Bacteria</taxon>
        <taxon>Pseudomonadati</taxon>
        <taxon>Planctomycetota</taxon>
        <taxon>Planctomycetia</taxon>
        <taxon>Pirellulales</taxon>
        <taxon>Pirellulaceae</taxon>
        <taxon>Rosistilla</taxon>
    </lineage>
</organism>
<gene>
    <name evidence="1" type="ORF">Poly24_43630</name>
</gene>
<keyword evidence="2" id="KW-1185">Reference proteome</keyword>
<dbReference type="KEGG" id="rcf:Poly24_43630"/>
<dbReference type="AlphaFoldDB" id="A0A518JYL0"/>
<proteinExistence type="predicted"/>
<reference evidence="1 2" key="1">
    <citation type="submission" date="2019-02" db="EMBL/GenBank/DDBJ databases">
        <title>Deep-cultivation of Planctomycetes and their phenomic and genomic characterization uncovers novel biology.</title>
        <authorList>
            <person name="Wiegand S."/>
            <person name="Jogler M."/>
            <person name="Boedeker C."/>
            <person name="Pinto D."/>
            <person name="Vollmers J."/>
            <person name="Rivas-Marin E."/>
            <person name="Kohn T."/>
            <person name="Peeters S.H."/>
            <person name="Heuer A."/>
            <person name="Rast P."/>
            <person name="Oberbeckmann S."/>
            <person name="Bunk B."/>
            <person name="Jeske O."/>
            <person name="Meyerdierks A."/>
            <person name="Storesund J.E."/>
            <person name="Kallscheuer N."/>
            <person name="Luecker S."/>
            <person name="Lage O.M."/>
            <person name="Pohl T."/>
            <person name="Merkel B.J."/>
            <person name="Hornburger P."/>
            <person name="Mueller R.-W."/>
            <person name="Bruemmer F."/>
            <person name="Labrenz M."/>
            <person name="Spormann A.M."/>
            <person name="Op den Camp H."/>
            <person name="Overmann J."/>
            <person name="Amann R."/>
            <person name="Jetten M.S.M."/>
            <person name="Mascher T."/>
            <person name="Medema M.H."/>
            <person name="Devos D.P."/>
            <person name="Kaster A.-K."/>
            <person name="Ovreas L."/>
            <person name="Rohde M."/>
            <person name="Galperin M.Y."/>
            <person name="Jogler C."/>
        </authorList>
    </citation>
    <scope>NUCLEOTIDE SEQUENCE [LARGE SCALE GENOMIC DNA]</scope>
    <source>
        <strain evidence="1 2">Poly24</strain>
    </source>
</reference>
<evidence type="ECO:0000313" key="2">
    <source>
        <dbReference type="Proteomes" id="UP000315082"/>
    </source>
</evidence>
<name>A0A518JYL0_9BACT</name>
<dbReference type="EMBL" id="CP036348">
    <property type="protein sequence ID" value="QDV70637.1"/>
    <property type="molecule type" value="Genomic_DNA"/>
</dbReference>
<protein>
    <submittedName>
        <fullName evidence="1">Uncharacterized protein</fullName>
    </submittedName>
</protein>
<sequence>MRGTNSILRWSPDTATAAPISLKPRLQPQSKNLLASQGPVLWTMSAIENAEAAEASLTERRIVGCGLFGRIMWADDKMKSRPTNDISRPQTTTQNYSAVIILPLPMSGEAAVSMQLRLAHVCHGMLRLPRSFLWCSWRYESIVEDAGG</sequence>
<accession>A0A518JYL0</accession>